<organism evidence="5 6">
    <name type="scientific">Lobosporangium transversale</name>
    <dbReference type="NCBI Taxonomy" id="64571"/>
    <lineage>
        <taxon>Eukaryota</taxon>
        <taxon>Fungi</taxon>
        <taxon>Fungi incertae sedis</taxon>
        <taxon>Mucoromycota</taxon>
        <taxon>Mortierellomycotina</taxon>
        <taxon>Mortierellomycetes</taxon>
        <taxon>Mortierellales</taxon>
        <taxon>Mortierellaceae</taxon>
        <taxon>Lobosporangium</taxon>
    </lineage>
</organism>
<dbReference type="GeneID" id="33570578"/>
<evidence type="ECO:0000313" key="6">
    <source>
        <dbReference type="Proteomes" id="UP000193648"/>
    </source>
</evidence>
<dbReference type="Proteomes" id="UP000193648">
    <property type="component" value="Unassembled WGS sequence"/>
</dbReference>
<comment type="caution">
    <text evidence="5">The sequence shown here is derived from an EMBL/GenBank/DDBJ whole genome shotgun (WGS) entry which is preliminary data.</text>
</comment>
<dbReference type="RefSeq" id="XP_021882042.1">
    <property type="nucleotide sequence ID" value="XM_022028735.1"/>
</dbReference>
<keyword evidence="3" id="KW-0964">Secreted</keyword>
<dbReference type="InParanoid" id="A0A1Y2GPX4"/>
<reference evidence="5 6" key="1">
    <citation type="submission" date="2016-07" db="EMBL/GenBank/DDBJ databases">
        <title>Pervasive Adenine N6-methylation of Active Genes in Fungi.</title>
        <authorList>
            <consortium name="DOE Joint Genome Institute"/>
            <person name="Mondo S.J."/>
            <person name="Dannebaum R.O."/>
            <person name="Kuo R.C."/>
            <person name="Labutti K."/>
            <person name="Haridas S."/>
            <person name="Kuo A."/>
            <person name="Salamov A."/>
            <person name="Ahrendt S.R."/>
            <person name="Lipzen A."/>
            <person name="Sullivan W."/>
            <person name="Andreopoulos W.B."/>
            <person name="Clum A."/>
            <person name="Lindquist E."/>
            <person name="Daum C."/>
            <person name="Ramamoorthy G.K."/>
            <person name="Gryganskyi A."/>
            <person name="Culley D."/>
            <person name="Magnuson J.K."/>
            <person name="James T.Y."/>
            <person name="O'Malley M.A."/>
            <person name="Stajich J.E."/>
            <person name="Spatafora J.W."/>
            <person name="Visel A."/>
            <person name="Grigoriev I.V."/>
        </authorList>
    </citation>
    <scope>NUCLEOTIDE SEQUENCE [LARGE SCALE GENOMIC DNA]</scope>
    <source>
        <strain evidence="5 6">NRRL 3116</strain>
    </source>
</reference>
<dbReference type="GO" id="GO:0043657">
    <property type="term" value="C:host cell"/>
    <property type="evidence" value="ECO:0007669"/>
    <property type="project" value="UniProtKB-SubCell"/>
</dbReference>
<evidence type="ECO:0000256" key="1">
    <source>
        <dbReference type="ARBA" id="ARBA00004340"/>
    </source>
</evidence>
<dbReference type="OrthoDB" id="2673191at2759"/>
<feature type="domain" description="Crinkler effector protein N-terminal" evidence="4">
    <location>
        <begin position="5"/>
        <end position="105"/>
    </location>
</feature>
<evidence type="ECO:0000259" key="4">
    <source>
        <dbReference type="Pfam" id="PF20147"/>
    </source>
</evidence>
<sequence length="124" mass="13781">MATQLTLYCVKEGESLYDAFPIELSSNLKVDALRDELKKKKAPEFDNVAANTLALWQVSIPIFQDADDTPIVLDNVPSKKRLLPTSTLSEALGEEEEARETICVIFHSTRNGTDTVVIKSHSMN</sequence>
<name>A0A1Y2GPX4_9FUNG</name>
<accession>A0A1Y2GPX4</accession>
<evidence type="ECO:0000313" key="5">
    <source>
        <dbReference type="EMBL" id="ORZ18247.1"/>
    </source>
</evidence>
<dbReference type="AlphaFoldDB" id="A0A1Y2GPX4"/>
<dbReference type="Pfam" id="PF20147">
    <property type="entry name" value="Crinkler"/>
    <property type="match status" value="1"/>
</dbReference>
<protein>
    <recommendedName>
        <fullName evidence="4">Crinkler effector protein N-terminal domain-containing protein</fullName>
    </recommendedName>
</protein>
<proteinExistence type="predicted"/>
<evidence type="ECO:0000256" key="3">
    <source>
        <dbReference type="ARBA" id="ARBA00022525"/>
    </source>
</evidence>
<dbReference type="InterPro" id="IPR045379">
    <property type="entry name" value="Crinkler_N"/>
</dbReference>
<dbReference type="GO" id="GO:0005576">
    <property type="term" value="C:extracellular region"/>
    <property type="evidence" value="ECO:0007669"/>
    <property type="project" value="UniProtKB-SubCell"/>
</dbReference>
<keyword evidence="6" id="KW-1185">Reference proteome</keyword>
<evidence type="ECO:0000256" key="2">
    <source>
        <dbReference type="ARBA" id="ARBA00004613"/>
    </source>
</evidence>
<comment type="subcellular location">
    <subcellularLocation>
        <location evidence="1">Host cell</location>
    </subcellularLocation>
    <subcellularLocation>
        <location evidence="2">Secreted</location>
    </subcellularLocation>
</comment>
<gene>
    <name evidence="5" type="ORF">BCR41DRAFT_395488</name>
</gene>
<dbReference type="EMBL" id="MCFF01000015">
    <property type="protein sequence ID" value="ORZ18247.1"/>
    <property type="molecule type" value="Genomic_DNA"/>
</dbReference>